<keyword evidence="2" id="KW-0808">Transferase</keyword>
<keyword evidence="3" id="KW-1185">Reference proteome</keyword>
<evidence type="ECO:0000313" key="2">
    <source>
        <dbReference type="EMBL" id="TWI06168.1"/>
    </source>
</evidence>
<gene>
    <name evidence="2" type="ORF">IP90_00432</name>
</gene>
<dbReference type="InterPro" id="IPR016181">
    <property type="entry name" value="Acyl_CoA_acyltransferase"/>
</dbReference>
<evidence type="ECO:0000313" key="3">
    <source>
        <dbReference type="Proteomes" id="UP000315167"/>
    </source>
</evidence>
<dbReference type="SUPFAM" id="SSF55729">
    <property type="entry name" value="Acyl-CoA N-acyltransferases (Nat)"/>
    <property type="match status" value="1"/>
</dbReference>
<comment type="caution">
    <text evidence="2">The sequence shown here is derived from an EMBL/GenBank/DDBJ whole genome shotgun (WGS) entry which is preliminary data.</text>
</comment>
<name>A0A562LEY2_9GAMM</name>
<dbReference type="OrthoDB" id="2380306at2"/>
<dbReference type="Pfam" id="PF13673">
    <property type="entry name" value="Acetyltransf_10"/>
    <property type="match status" value="1"/>
</dbReference>
<dbReference type="Gene3D" id="3.40.630.30">
    <property type="match status" value="1"/>
</dbReference>
<proteinExistence type="predicted"/>
<dbReference type="GO" id="GO:0016747">
    <property type="term" value="F:acyltransferase activity, transferring groups other than amino-acyl groups"/>
    <property type="evidence" value="ECO:0007669"/>
    <property type="project" value="InterPro"/>
</dbReference>
<accession>A0A562LEY2</accession>
<evidence type="ECO:0000259" key="1">
    <source>
        <dbReference type="PROSITE" id="PS51186"/>
    </source>
</evidence>
<dbReference type="InterPro" id="IPR000182">
    <property type="entry name" value="GNAT_dom"/>
</dbReference>
<dbReference type="PROSITE" id="PS51186">
    <property type="entry name" value="GNAT"/>
    <property type="match status" value="1"/>
</dbReference>
<sequence>MDEALAVNFQPWRPADRDAGLALFDSNVPKYFAEQERQDFLDHVDVLPGPYFLLMDAGDSPVGCGGYAREKDRPGSAALCWGMIRGDRHGQGLGDALLRFRLDQIAVDPAFHEVRIETSQFSRGFFARYGFVPTRQVVDGFAPGIDLIAMTLDLAAYRARRT</sequence>
<feature type="domain" description="N-acetyltransferase" evidence="1">
    <location>
        <begin position="7"/>
        <end position="155"/>
    </location>
</feature>
<reference evidence="2 3" key="1">
    <citation type="journal article" date="2015" name="Stand. Genomic Sci.">
        <title>Genomic Encyclopedia of Bacterial and Archaeal Type Strains, Phase III: the genomes of soil and plant-associated and newly described type strains.</title>
        <authorList>
            <person name="Whitman W.B."/>
            <person name="Woyke T."/>
            <person name="Klenk H.P."/>
            <person name="Zhou Y."/>
            <person name="Lilburn T.G."/>
            <person name="Beck B.J."/>
            <person name="De Vos P."/>
            <person name="Vandamme P."/>
            <person name="Eisen J.A."/>
            <person name="Garrity G."/>
            <person name="Hugenholtz P."/>
            <person name="Kyrpides N.C."/>
        </authorList>
    </citation>
    <scope>NUCLEOTIDE SEQUENCE [LARGE SCALE GENOMIC DNA]</scope>
    <source>
        <strain evidence="2 3">CGMCC 1.10821</strain>
    </source>
</reference>
<dbReference type="CDD" id="cd04301">
    <property type="entry name" value="NAT_SF"/>
    <property type="match status" value="1"/>
</dbReference>
<dbReference type="AlphaFoldDB" id="A0A562LEY2"/>
<dbReference type="EMBL" id="VLKN01000001">
    <property type="protein sequence ID" value="TWI06168.1"/>
    <property type="molecule type" value="Genomic_DNA"/>
</dbReference>
<protein>
    <submittedName>
        <fullName evidence="2">Acetyltransferase (GNAT) family protein</fullName>
    </submittedName>
</protein>
<organism evidence="2 3">
    <name type="scientific">Luteimonas cucumeris</name>
    <dbReference type="NCBI Taxonomy" id="985012"/>
    <lineage>
        <taxon>Bacteria</taxon>
        <taxon>Pseudomonadati</taxon>
        <taxon>Pseudomonadota</taxon>
        <taxon>Gammaproteobacteria</taxon>
        <taxon>Lysobacterales</taxon>
        <taxon>Lysobacteraceae</taxon>
        <taxon>Luteimonas</taxon>
    </lineage>
</organism>
<dbReference type="RefSeq" id="WP_144897966.1">
    <property type="nucleotide sequence ID" value="NZ_VLKN01000001.1"/>
</dbReference>
<dbReference type="Proteomes" id="UP000315167">
    <property type="component" value="Unassembled WGS sequence"/>
</dbReference>